<keyword evidence="3" id="KW-1185">Reference proteome</keyword>
<gene>
    <name evidence="2" type="ORF">QIS74_00651</name>
</gene>
<dbReference type="AlphaFoldDB" id="A0AAV9TUD2"/>
<feature type="compositionally biased region" description="Polar residues" evidence="1">
    <location>
        <begin position="1"/>
        <end position="31"/>
    </location>
</feature>
<evidence type="ECO:0000256" key="1">
    <source>
        <dbReference type="SAM" id="MobiDB-lite"/>
    </source>
</evidence>
<sequence>MAQKTQPASSSEDQSPSATPSAQDASDSTQPAASGASTSKAASAAQKLHQTELDAALRNTSQSMAKSSPTGSDPAAKDAGIEAANPYGTRSRNRNGSSRPNYAEDKDLDVDMYDYAPEKKDQESKKSARHSNVSATSAQEGARANGSTPNHSSERSKGRAAIKPTRNTANTGYDNLHATLKKAQGSFTRCDCDFSGPCFCSDTIRHRHRGITKDGVGPLR</sequence>
<feature type="compositionally biased region" description="Low complexity" evidence="1">
    <location>
        <begin position="32"/>
        <end position="45"/>
    </location>
</feature>
<feature type="compositionally biased region" description="Basic and acidic residues" evidence="1">
    <location>
        <begin position="116"/>
        <end position="126"/>
    </location>
</feature>
<evidence type="ECO:0000313" key="3">
    <source>
        <dbReference type="Proteomes" id="UP001327957"/>
    </source>
</evidence>
<feature type="compositionally biased region" description="Polar residues" evidence="1">
    <location>
        <begin position="58"/>
        <end position="71"/>
    </location>
</feature>
<organism evidence="2 3">
    <name type="scientific">Colletotrichum tabaci</name>
    <dbReference type="NCBI Taxonomy" id="1209068"/>
    <lineage>
        <taxon>Eukaryota</taxon>
        <taxon>Fungi</taxon>
        <taxon>Dikarya</taxon>
        <taxon>Ascomycota</taxon>
        <taxon>Pezizomycotina</taxon>
        <taxon>Sordariomycetes</taxon>
        <taxon>Hypocreomycetidae</taxon>
        <taxon>Glomerellales</taxon>
        <taxon>Glomerellaceae</taxon>
        <taxon>Colletotrichum</taxon>
        <taxon>Colletotrichum destructivum species complex</taxon>
    </lineage>
</organism>
<protein>
    <submittedName>
        <fullName evidence="2">SANT domain-containing protein</fullName>
    </submittedName>
</protein>
<accession>A0AAV9TUD2</accession>
<evidence type="ECO:0000313" key="2">
    <source>
        <dbReference type="EMBL" id="KAK6227096.1"/>
    </source>
</evidence>
<feature type="compositionally biased region" description="Polar residues" evidence="1">
    <location>
        <begin position="130"/>
        <end position="151"/>
    </location>
</feature>
<proteinExistence type="predicted"/>
<comment type="caution">
    <text evidence="2">The sequence shown here is derived from an EMBL/GenBank/DDBJ whole genome shotgun (WGS) entry which is preliminary data.</text>
</comment>
<reference evidence="2 3" key="1">
    <citation type="submission" date="2023-04" db="EMBL/GenBank/DDBJ databases">
        <title>Colletotrichum tabacum stain YC1 causing leaf anthracnose on Nicotiana tabacum(L.) cv.</title>
        <authorList>
            <person name="Ji Z."/>
            <person name="Wang M."/>
            <person name="Zhang J."/>
            <person name="Wang N."/>
            <person name="Zhou Z."/>
        </authorList>
    </citation>
    <scope>NUCLEOTIDE SEQUENCE [LARGE SCALE GENOMIC DNA]</scope>
    <source>
        <strain evidence="2 3">YC1</strain>
    </source>
</reference>
<dbReference type="Proteomes" id="UP001327957">
    <property type="component" value="Unassembled WGS sequence"/>
</dbReference>
<feature type="region of interest" description="Disordered" evidence="1">
    <location>
        <begin position="1"/>
        <end position="172"/>
    </location>
</feature>
<name>A0AAV9TUD2_9PEZI</name>
<dbReference type="EMBL" id="JASAOK010000001">
    <property type="protein sequence ID" value="KAK6227096.1"/>
    <property type="molecule type" value="Genomic_DNA"/>
</dbReference>